<proteinExistence type="predicted"/>
<name>A0A9P5MVS2_9AGAM</name>
<keyword evidence="3" id="KW-1185">Reference proteome</keyword>
<evidence type="ECO:0000313" key="3">
    <source>
        <dbReference type="Proteomes" id="UP000759537"/>
    </source>
</evidence>
<protein>
    <submittedName>
        <fullName evidence="2">Uncharacterized protein</fullName>
    </submittedName>
</protein>
<feature type="compositionally biased region" description="Polar residues" evidence="1">
    <location>
        <begin position="39"/>
        <end position="48"/>
    </location>
</feature>
<sequence>MFKVLRRISSSIYPRPDRPWSDDGASSPFPSRSSRHLMQESTATSNAPSIGRKRRMNDEDADGEEAGSTRKRRGQLERQDTSELSELGVKGTKGSEADSGVKQVTRGVKEVGLEDKKEESDTDDGKPEGVSEEAKTIDGESSVPAPLSPAHATQNVDGPSQDVTAADDEVPASQTEAIAEAPSNDPPEVEAPTSTDIREPPVEGEEKEVLDSTPGAGSEEVADTRESVESSPEP</sequence>
<accession>A0A9P5MVS2</accession>
<feature type="compositionally biased region" description="Basic and acidic residues" evidence="1">
    <location>
        <begin position="107"/>
        <end position="138"/>
    </location>
</feature>
<reference evidence="2" key="2">
    <citation type="journal article" date="2020" name="Nat. Commun.">
        <title>Large-scale genome sequencing of mycorrhizal fungi provides insights into the early evolution of symbiotic traits.</title>
        <authorList>
            <person name="Miyauchi S."/>
            <person name="Kiss E."/>
            <person name="Kuo A."/>
            <person name="Drula E."/>
            <person name="Kohler A."/>
            <person name="Sanchez-Garcia M."/>
            <person name="Morin E."/>
            <person name="Andreopoulos B."/>
            <person name="Barry K.W."/>
            <person name="Bonito G."/>
            <person name="Buee M."/>
            <person name="Carver A."/>
            <person name="Chen C."/>
            <person name="Cichocki N."/>
            <person name="Clum A."/>
            <person name="Culley D."/>
            <person name="Crous P.W."/>
            <person name="Fauchery L."/>
            <person name="Girlanda M."/>
            <person name="Hayes R.D."/>
            <person name="Keri Z."/>
            <person name="LaButti K."/>
            <person name="Lipzen A."/>
            <person name="Lombard V."/>
            <person name="Magnuson J."/>
            <person name="Maillard F."/>
            <person name="Murat C."/>
            <person name="Nolan M."/>
            <person name="Ohm R.A."/>
            <person name="Pangilinan J."/>
            <person name="Pereira M.F."/>
            <person name="Perotto S."/>
            <person name="Peter M."/>
            <person name="Pfister S."/>
            <person name="Riley R."/>
            <person name="Sitrit Y."/>
            <person name="Stielow J.B."/>
            <person name="Szollosi G."/>
            <person name="Zifcakova L."/>
            <person name="Stursova M."/>
            <person name="Spatafora J.W."/>
            <person name="Tedersoo L."/>
            <person name="Vaario L.M."/>
            <person name="Yamada A."/>
            <person name="Yan M."/>
            <person name="Wang P."/>
            <person name="Xu J."/>
            <person name="Bruns T."/>
            <person name="Baldrian P."/>
            <person name="Vilgalys R."/>
            <person name="Dunand C."/>
            <person name="Henrissat B."/>
            <person name="Grigoriev I.V."/>
            <person name="Hibbett D."/>
            <person name="Nagy L.G."/>
            <person name="Martin F.M."/>
        </authorList>
    </citation>
    <scope>NUCLEOTIDE SEQUENCE</scope>
    <source>
        <strain evidence="2">Prilba</strain>
    </source>
</reference>
<feature type="compositionally biased region" description="Polar residues" evidence="1">
    <location>
        <begin position="151"/>
        <end position="163"/>
    </location>
</feature>
<organism evidence="2 3">
    <name type="scientific">Russula ochroleuca</name>
    <dbReference type="NCBI Taxonomy" id="152965"/>
    <lineage>
        <taxon>Eukaryota</taxon>
        <taxon>Fungi</taxon>
        <taxon>Dikarya</taxon>
        <taxon>Basidiomycota</taxon>
        <taxon>Agaricomycotina</taxon>
        <taxon>Agaricomycetes</taxon>
        <taxon>Russulales</taxon>
        <taxon>Russulaceae</taxon>
        <taxon>Russula</taxon>
    </lineage>
</organism>
<dbReference type="EMBL" id="WHVB01000008">
    <property type="protein sequence ID" value="KAF8480034.1"/>
    <property type="molecule type" value="Genomic_DNA"/>
</dbReference>
<dbReference type="Proteomes" id="UP000759537">
    <property type="component" value="Unassembled WGS sequence"/>
</dbReference>
<dbReference type="OrthoDB" id="3269227at2759"/>
<gene>
    <name evidence="2" type="ORF">DFH94DRAFT_739828</name>
</gene>
<feature type="region of interest" description="Disordered" evidence="1">
    <location>
        <begin position="1"/>
        <end position="234"/>
    </location>
</feature>
<dbReference type="AlphaFoldDB" id="A0A9P5MVS2"/>
<evidence type="ECO:0000313" key="2">
    <source>
        <dbReference type="EMBL" id="KAF8480034.1"/>
    </source>
</evidence>
<reference evidence="2" key="1">
    <citation type="submission" date="2019-10" db="EMBL/GenBank/DDBJ databases">
        <authorList>
            <consortium name="DOE Joint Genome Institute"/>
            <person name="Kuo A."/>
            <person name="Miyauchi S."/>
            <person name="Kiss E."/>
            <person name="Drula E."/>
            <person name="Kohler A."/>
            <person name="Sanchez-Garcia M."/>
            <person name="Andreopoulos B."/>
            <person name="Barry K.W."/>
            <person name="Bonito G."/>
            <person name="Buee M."/>
            <person name="Carver A."/>
            <person name="Chen C."/>
            <person name="Cichocki N."/>
            <person name="Clum A."/>
            <person name="Culley D."/>
            <person name="Crous P.W."/>
            <person name="Fauchery L."/>
            <person name="Girlanda M."/>
            <person name="Hayes R."/>
            <person name="Keri Z."/>
            <person name="LaButti K."/>
            <person name="Lipzen A."/>
            <person name="Lombard V."/>
            <person name="Magnuson J."/>
            <person name="Maillard F."/>
            <person name="Morin E."/>
            <person name="Murat C."/>
            <person name="Nolan M."/>
            <person name="Ohm R."/>
            <person name="Pangilinan J."/>
            <person name="Pereira M."/>
            <person name="Perotto S."/>
            <person name="Peter M."/>
            <person name="Riley R."/>
            <person name="Sitrit Y."/>
            <person name="Stielow B."/>
            <person name="Szollosi G."/>
            <person name="Zifcakova L."/>
            <person name="Stursova M."/>
            <person name="Spatafora J.W."/>
            <person name="Tedersoo L."/>
            <person name="Vaario L.-M."/>
            <person name="Yamada A."/>
            <person name="Yan M."/>
            <person name="Wang P."/>
            <person name="Xu J."/>
            <person name="Bruns T."/>
            <person name="Baldrian P."/>
            <person name="Vilgalys R."/>
            <person name="Henrissat B."/>
            <person name="Grigoriev I.V."/>
            <person name="Hibbett D."/>
            <person name="Nagy L.G."/>
            <person name="Martin F.M."/>
        </authorList>
    </citation>
    <scope>NUCLEOTIDE SEQUENCE</scope>
    <source>
        <strain evidence="2">Prilba</strain>
    </source>
</reference>
<evidence type="ECO:0000256" key="1">
    <source>
        <dbReference type="SAM" id="MobiDB-lite"/>
    </source>
</evidence>
<comment type="caution">
    <text evidence="2">The sequence shown here is derived from an EMBL/GenBank/DDBJ whole genome shotgun (WGS) entry which is preliminary data.</text>
</comment>